<protein>
    <submittedName>
        <fullName evidence="2">Uncharacterized protein</fullName>
    </submittedName>
</protein>
<sequence>MDSSDLFSHPYEPQIVEKRATSNESTVMPAFSDQDQKKSPKSKPSA</sequence>
<dbReference type="Proteomes" id="UP000005442">
    <property type="component" value="Chromosome"/>
</dbReference>
<dbReference type="PATRIC" id="fig|710685.3.peg.968"/>
<feature type="region of interest" description="Disordered" evidence="1">
    <location>
        <begin position="1"/>
        <end position="46"/>
    </location>
</feature>
<dbReference type="EMBL" id="CP003169">
    <property type="protein sequence ID" value="AEV71591.1"/>
    <property type="molecule type" value="Genomic_DNA"/>
</dbReference>
<proteinExistence type="predicted"/>
<dbReference type="AlphaFoldDB" id="G8RSW9"/>
<accession>G8RSW9</accession>
<evidence type="ECO:0000256" key="1">
    <source>
        <dbReference type="SAM" id="MobiDB-lite"/>
    </source>
</evidence>
<dbReference type="HOGENOM" id="CLU_217254_1_0_11"/>
<gene>
    <name evidence="2" type="ordered locus">MycrhN_0963</name>
</gene>
<dbReference type="STRING" id="710685.MycrhN_0963"/>
<name>G8RSW9_MYCRN</name>
<dbReference type="KEGG" id="mrh:MycrhN_0963"/>
<organism evidence="2 3">
    <name type="scientific">Mycolicibacterium rhodesiae (strain NBB3)</name>
    <name type="common">Mycobacterium rhodesiae</name>
    <dbReference type="NCBI Taxonomy" id="710685"/>
    <lineage>
        <taxon>Bacteria</taxon>
        <taxon>Bacillati</taxon>
        <taxon>Actinomycetota</taxon>
        <taxon>Actinomycetes</taxon>
        <taxon>Mycobacteriales</taxon>
        <taxon>Mycobacteriaceae</taxon>
        <taxon>Mycolicibacterium</taxon>
    </lineage>
</organism>
<evidence type="ECO:0000313" key="3">
    <source>
        <dbReference type="Proteomes" id="UP000005442"/>
    </source>
</evidence>
<evidence type="ECO:0000313" key="2">
    <source>
        <dbReference type="EMBL" id="AEV71591.1"/>
    </source>
</evidence>
<keyword evidence="3" id="KW-1185">Reference proteome</keyword>
<reference evidence="2 3" key="1">
    <citation type="submission" date="2011-12" db="EMBL/GenBank/DDBJ databases">
        <title>Complete sequence of Mycobacterium rhodesiae NBB3.</title>
        <authorList>
            <consortium name="US DOE Joint Genome Institute"/>
            <person name="Lucas S."/>
            <person name="Han J."/>
            <person name="Lapidus A."/>
            <person name="Cheng J.-F."/>
            <person name="Goodwin L."/>
            <person name="Pitluck S."/>
            <person name="Peters L."/>
            <person name="Mikhailova N."/>
            <person name="Gu W."/>
            <person name="Detter J.C."/>
            <person name="Han C."/>
            <person name="Tapia R."/>
            <person name="Land M."/>
            <person name="Hauser L."/>
            <person name="Kyrpides N."/>
            <person name="Ivanova N."/>
            <person name="Pagani I."/>
            <person name="Mattes T."/>
            <person name="Holmes A."/>
            <person name="Rutledge P."/>
            <person name="Paulsen I."/>
            <person name="Coleman N."/>
            <person name="Woyke T."/>
        </authorList>
    </citation>
    <scope>NUCLEOTIDE SEQUENCE [LARGE SCALE GENOMIC DNA]</scope>
    <source>
        <strain evidence="2 3">NBB3</strain>
    </source>
</reference>